<dbReference type="InterPro" id="IPR052520">
    <property type="entry name" value="ATL_DNA_repair"/>
</dbReference>
<organism evidence="4 5">
    <name type="scientific">Cellulomonas iranensis</name>
    <dbReference type="NCBI Taxonomy" id="76862"/>
    <lineage>
        <taxon>Bacteria</taxon>
        <taxon>Bacillati</taxon>
        <taxon>Actinomycetota</taxon>
        <taxon>Actinomycetes</taxon>
        <taxon>Micrococcales</taxon>
        <taxon>Cellulomonadaceae</taxon>
        <taxon>Cellulomonas</taxon>
    </lineage>
</organism>
<evidence type="ECO:0000313" key="5">
    <source>
        <dbReference type="Proteomes" id="UP001240250"/>
    </source>
</evidence>
<keyword evidence="1" id="KW-0227">DNA damage</keyword>
<dbReference type="PANTHER" id="PTHR42942:SF1">
    <property type="entry name" value="ALKYLTRANSFERASE-LIKE PROTEIN 1"/>
    <property type="match status" value="1"/>
</dbReference>
<reference evidence="4 5" key="1">
    <citation type="submission" date="2023-07" db="EMBL/GenBank/DDBJ databases">
        <title>Sequencing the genomes of 1000 actinobacteria strains.</title>
        <authorList>
            <person name="Klenk H.-P."/>
        </authorList>
    </citation>
    <scope>NUCLEOTIDE SEQUENCE [LARGE SCALE GENOMIC DNA]</scope>
    <source>
        <strain evidence="4 5">DSM 14785</strain>
    </source>
</reference>
<feature type="region of interest" description="Disordered" evidence="2">
    <location>
        <begin position="1"/>
        <end position="24"/>
    </location>
</feature>
<dbReference type="RefSeq" id="WP_070319941.1">
    <property type="nucleotide sequence ID" value="NZ_JAUSVM010000001.1"/>
</dbReference>
<evidence type="ECO:0000259" key="3">
    <source>
        <dbReference type="Pfam" id="PF01035"/>
    </source>
</evidence>
<dbReference type="Pfam" id="PF01035">
    <property type="entry name" value="DNA_binding_1"/>
    <property type="match status" value="1"/>
</dbReference>
<dbReference type="InterPro" id="IPR036217">
    <property type="entry name" value="MethylDNA_cys_MeTrfase_DNAb"/>
</dbReference>
<dbReference type="CDD" id="cd06445">
    <property type="entry name" value="ATase"/>
    <property type="match status" value="1"/>
</dbReference>
<protein>
    <submittedName>
        <fullName evidence="4">Alkylated DNA nucleotide flippase Atl1</fullName>
    </submittedName>
</protein>
<comment type="caution">
    <text evidence="4">The sequence shown here is derived from an EMBL/GenBank/DDBJ whole genome shotgun (WGS) entry which is preliminary data.</text>
</comment>
<keyword evidence="5" id="KW-1185">Reference proteome</keyword>
<name>A0ABU0GH63_9CELL</name>
<accession>A0ABU0GH63</accession>
<dbReference type="PANTHER" id="PTHR42942">
    <property type="entry name" value="6-O-METHYLGUANINE DNA METHYLTRANSFERASE"/>
    <property type="match status" value="1"/>
</dbReference>
<feature type="domain" description="Methylated-DNA-[protein]-cysteine S-methyltransferase DNA binding" evidence="3">
    <location>
        <begin position="26"/>
        <end position="106"/>
    </location>
</feature>
<evidence type="ECO:0000256" key="2">
    <source>
        <dbReference type="SAM" id="MobiDB-lite"/>
    </source>
</evidence>
<dbReference type="InterPro" id="IPR014048">
    <property type="entry name" value="MethylDNA_cys_MeTrfase_DNA-bd"/>
</dbReference>
<dbReference type="Gene3D" id="1.10.10.10">
    <property type="entry name" value="Winged helix-like DNA-binding domain superfamily/Winged helix DNA-binding domain"/>
    <property type="match status" value="1"/>
</dbReference>
<evidence type="ECO:0000313" key="4">
    <source>
        <dbReference type="EMBL" id="MDQ0423937.1"/>
    </source>
</evidence>
<sequence length="127" mass="13461">MSARGPGVGREPRDGGGAPDEPDYVDEVHALVATVPAGRVMTYGLVAEVLADRALAAGRTPRGGPRQVGRAMAHGGDVPWWRVVNASGQPPPHHLARALAHLRAEGTPLTPDGQRVRVRQAVWFPET</sequence>
<proteinExistence type="predicted"/>
<evidence type="ECO:0000256" key="1">
    <source>
        <dbReference type="ARBA" id="ARBA00022763"/>
    </source>
</evidence>
<dbReference type="InterPro" id="IPR036388">
    <property type="entry name" value="WH-like_DNA-bd_sf"/>
</dbReference>
<gene>
    <name evidence="4" type="ORF">JO380_000318</name>
</gene>
<dbReference type="SUPFAM" id="SSF46767">
    <property type="entry name" value="Methylated DNA-protein cysteine methyltransferase, C-terminal domain"/>
    <property type="match status" value="1"/>
</dbReference>
<dbReference type="Proteomes" id="UP001240250">
    <property type="component" value="Unassembled WGS sequence"/>
</dbReference>
<dbReference type="EMBL" id="JAUSVM010000001">
    <property type="protein sequence ID" value="MDQ0423937.1"/>
    <property type="molecule type" value="Genomic_DNA"/>
</dbReference>